<proteinExistence type="inferred from homology"/>
<feature type="transmembrane region" description="Helical" evidence="9">
    <location>
        <begin position="124"/>
        <end position="145"/>
    </location>
</feature>
<evidence type="ECO:0000256" key="1">
    <source>
        <dbReference type="ARBA" id="ARBA00004429"/>
    </source>
</evidence>
<comment type="similarity">
    <text evidence="8">Belongs to the TsuA/YedE (TC 9.B.102) family.</text>
</comment>
<feature type="transmembrane region" description="Helical" evidence="9">
    <location>
        <begin position="262"/>
        <end position="286"/>
    </location>
</feature>
<evidence type="ECO:0000256" key="4">
    <source>
        <dbReference type="ARBA" id="ARBA00022519"/>
    </source>
</evidence>
<feature type="transmembrane region" description="Helical" evidence="9">
    <location>
        <begin position="307"/>
        <end position="330"/>
    </location>
</feature>
<dbReference type="AlphaFoldDB" id="A0A2U3QEL5"/>
<keyword evidence="6 9" id="KW-1133">Transmembrane helix</keyword>
<sequence length="364" mass="38786">MLYSSYVSALTAVALGLALGFILQRGRFCLNSAFRDIIFIKDFTLFRSYLLCVVVALIGTNVLEDAGLIMSFDHETGQLVSATLLRQNFVPIANILGGFLFGLGIVLAGGCASGIVYRVGEGQMAAMIAVIGFFFGIGMTADGLLSPINKFLKGFKVEIAGKTNPAIWDLFGGSLTAKWVTIAVFSVLVLAFVFKGKPTFGKSGKGYSWGLTGVLIGLLTICAWEISSFFGGVPRGLAITTPLREFFNSVLTNSSHSPFPEFSFIGLFKGTWGVFFILAVPIGAALSSSGLKEFKWKIPPAKEVLTVFFGSILMGIGAVIAGGCNLGHGVTGMSTMSLASLIAITAIVLGNWTMVYFKFMRDVE</sequence>
<feature type="transmembrane region" description="Helical" evidence="9">
    <location>
        <begin position="6"/>
        <end position="23"/>
    </location>
</feature>
<evidence type="ECO:0000256" key="5">
    <source>
        <dbReference type="ARBA" id="ARBA00022692"/>
    </source>
</evidence>
<feature type="transmembrane region" description="Helical" evidence="9">
    <location>
        <begin position="95"/>
        <end position="117"/>
    </location>
</feature>
<gene>
    <name evidence="10" type="ORF">NBG4_1270002</name>
</gene>
<keyword evidence="4" id="KW-0997">Cell inner membrane</keyword>
<evidence type="ECO:0000256" key="6">
    <source>
        <dbReference type="ARBA" id="ARBA00022989"/>
    </source>
</evidence>
<reference evidence="11" key="1">
    <citation type="submission" date="2018-03" db="EMBL/GenBank/DDBJ databases">
        <authorList>
            <person name="Zecchin S."/>
        </authorList>
    </citation>
    <scope>NUCLEOTIDE SEQUENCE [LARGE SCALE GENOMIC DNA]</scope>
</reference>
<dbReference type="Pfam" id="PF04143">
    <property type="entry name" value="Sulf_transp"/>
    <property type="match status" value="1"/>
</dbReference>
<keyword evidence="2" id="KW-0813">Transport</keyword>
<dbReference type="InterPro" id="IPR007272">
    <property type="entry name" value="Sulf_transp_TsuA/YedE"/>
</dbReference>
<feature type="transmembrane region" description="Helical" evidence="9">
    <location>
        <begin position="206"/>
        <end position="226"/>
    </location>
</feature>
<protein>
    <submittedName>
        <fullName evidence="10">Uncharacterized protein</fullName>
    </submittedName>
</protein>
<accession>A0A2U3QEL5</accession>
<evidence type="ECO:0000313" key="10">
    <source>
        <dbReference type="EMBL" id="SPP99872.1"/>
    </source>
</evidence>
<dbReference type="OrthoDB" id="9794165at2"/>
<dbReference type="EMBL" id="OUUY01000032">
    <property type="protein sequence ID" value="SPP99872.1"/>
    <property type="molecule type" value="Genomic_DNA"/>
</dbReference>
<keyword evidence="7 9" id="KW-0472">Membrane</keyword>
<keyword evidence="3" id="KW-1003">Cell membrane</keyword>
<evidence type="ECO:0000256" key="2">
    <source>
        <dbReference type="ARBA" id="ARBA00022448"/>
    </source>
</evidence>
<keyword evidence="11" id="KW-1185">Reference proteome</keyword>
<evidence type="ECO:0000256" key="8">
    <source>
        <dbReference type="ARBA" id="ARBA00035655"/>
    </source>
</evidence>
<comment type="subcellular location">
    <subcellularLocation>
        <location evidence="1">Cell inner membrane</location>
        <topology evidence="1">Multi-pass membrane protein</topology>
    </subcellularLocation>
</comment>
<dbReference type="GO" id="GO:0005886">
    <property type="term" value="C:plasma membrane"/>
    <property type="evidence" value="ECO:0007669"/>
    <property type="project" value="UniProtKB-SubCell"/>
</dbReference>
<evidence type="ECO:0000313" key="11">
    <source>
        <dbReference type="Proteomes" id="UP000245125"/>
    </source>
</evidence>
<dbReference type="PANTHER" id="PTHR30574:SF1">
    <property type="entry name" value="SULPHUR TRANSPORT DOMAIN-CONTAINING PROTEIN"/>
    <property type="match status" value="1"/>
</dbReference>
<organism evidence="10 11">
    <name type="scientific">Candidatus Sulfobium mesophilum</name>
    <dbReference type="NCBI Taxonomy" id="2016548"/>
    <lineage>
        <taxon>Bacteria</taxon>
        <taxon>Pseudomonadati</taxon>
        <taxon>Nitrospirota</taxon>
        <taxon>Nitrospiria</taxon>
        <taxon>Nitrospirales</taxon>
        <taxon>Nitrospiraceae</taxon>
        <taxon>Candidatus Sulfobium</taxon>
    </lineage>
</organism>
<evidence type="ECO:0000256" key="3">
    <source>
        <dbReference type="ARBA" id="ARBA00022475"/>
    </source>
</evidence>
<dbReference type="PANTHER" id="PTHR30574">
    <property type="entry name" value="INNER MEMBRANE PROTEIN YEDE"/>
    <property type="match status" value="1"/>
</dbReference>
<evidence type="ECO:0000256" key="7">
    <source>
        <dbReference type="ARBA" id="ARBA00023136"/>
    </source>
</evidence>
<feature type="transmembrane region" description="Helical" evidence="9">
    <location>
        <begin position="44"/>
        <end position="63"/>
    </location>
</feature>
<keyword evidence="5 9" id="KW-0812">Transmembrane</keyword>
<evidence type="ECO:0000256" key="9">
    <source>
        <dbReference type="SAM" id="Phobius"/>
    </source>
</evidence>
<name>A0A2U3QEL5_9BACT</name>
<dbReference type="Proteomes" id="UP000245125">
    <property type="component" value="Unassembled WGS sequence"/>
</dbReference>
<feature type="transmembrane region" description="Helical" evidence="9">
    <location>
        <begin position="176"/>
        <end position="194"/>
    </location>
</feature>
<feature type="transmembrane region" description="Helical" evidence="9">
    <location>
        <begin position="336"/>
        <end position="357"/>
    </location>
</feature>